<evidence type="ECO:0000313" key="4">
    <source>
        <dbReference type="Proteomes" id="UP000440694"/>
    </source>
</evidence>
<sequence>MSEARPKIEIVDTASGPDAPFGVSASERGSRERYALKAEDTFAVIDAHGDINADGAGSDGVFHADTRYLSHLRVTVMGADPLLLGSSLAQDGTYVHADLTNPDIARDGRIVFGKDQVHIERTVYVHAGGLRQRLMLSNYSQATIDLPVTVSFNNDFADIFEVRGTGRARRGTRAARTLDDTEVEIGYMGLDGVARATKVSFSQPPASLGRSEASYQFKLSSRERAVIDINVSIANVQQPQPKSFLAGLLRARKGFARKVAWCSVSTGSNDLNAALERSAADVSLLMTSTPSGLYPYAGVPWFSTVFGRDGLITALELLWIYPDMARGVLKFLAAQQATASDAHSDADPGKILHEMRGGEMAARKEVPFGAYYGSVDSTPLFIVLAGHYWQRTGDDMLVRELWPNIEAALRWMDVSGDRDGDGFIEYYRAASSGLVNQGWKDSGDSISYADGALCRGPVALVEVQAYAYEAKTLAARMARHLGHARRADELERQAAELKRNFAASFWSDEFECFAIALDGDKHPCNIVTSNAGQVLRSGIAEDAHVRKIAQHMLSPHLFSGWGVRTLSDAAVRYNPMSYHNGSIWPHDNALIAAGIARVDRVGAERIFKGLLDAAMRMDQQRLPELFCGFPRRRGRAPVLYPVACSPQAWASGALFYLLQAMLGIDIDGRSNTVRLDRPHIPAWLGHVEFDDLAVGDGRVSLRVSRDTNGAAAVTVIDNSADASIEAV</sequence>
<dbReference type="Pfam" id="PF14742">
    <property type="entry name" value="GDE_N_bis"/>
    <property type="match status" value="1"/>
</dbReference>
<dbReference type="SUPFAM" id="SSF48208">
    <property type="entry name" value="Six-hairpin glycosidases"/>
    <property type="match status" value="1"/>
</dbReference>
<dbReference type="RefSeq" id="WP_154737818.1">
    <property type="nucleotide sequence ID" value="NZ_WMBQ01000001.1"/>
</dbReference>
<feature type="domain" description="Mannosylglycerate hydrolase MGH1-like glycoside hydrolase" evidence="2">
    <location>
        <begin position="312"/>
        <end position="616"/>
    </location>
</feature>
<dbReference type="InterPro" id="IPR054491">
    <property type="entry name" value="MGH1-like_GH"/>
</dbReference>
<keyword evidence="4" id="KW-1185">Reference proteome</keyword>
<evidence type="ECO:0000259" key="1">
    <source>
        <dbReference type="Pfam" id="PF14742"/>
    </source>
</evidence>
<dbReference type="InterPro" id="IPR032856">
    <property type="entry name" value="GDE_N_bis"/>
</dbReference>
<dbReference type="EMBL" id="WMBQ01000001">
    <property type="protein sequence ID" value="MTD93263.1"/>
    <property type="molecule type" value="Genomic_DNA"/>
</dbReference>
<protein>
    <submittedName>
        <fullName evidence="3">Amylo-alpha-1,6-glucosidase</fullName>
    </submittedName>
</protein>
<accession>A0A6I3KFV6</accession>
<dbReference type="InterPro" id="IPR012341">
    <property type="entry name" value="6hp_glycosidase-like_sf"/>
</dbReference>
<gene>
    <name evidence="3" type="ORF">GIW81_02810</name>
</gene>
<dbReference type="Gene3D" id="1.50.10.10">
    <property type="match status" value="1"/>
</dbReference>
<reference evidence="3 4" key="1">
    <citation type="submission" date="2019-11" db="EMBL/GenBank/DDBJ databases">
        <title>Identification of a novel strain.</title>
        <authorList>
            <person name="Xu Q."/>
            <person name="Wang G."/>
        </authorList>
    </citation>
    <scope>NUCLEOTIDE SEQUENCE [LARGE SCALE GENOMIC DNA]</scope>
    <source>
        <strain evidence="4">xq</strain>
    </source>
</reference>
<dbReference type="GO" id="GO:0005975">
    <property type="term" value="P:carbohydrate metabolic process"/>
    <property type="evidence" value="ECO:0007669"/>
    <property type="project" value="InterPro"/>
</dbReference>
<dbReference type="Proteomes" id="UP000440694">
    <property type="component" value="Unassembled WGS sequence"/>
</dbReference>
<dbReference type="Pfam" id="PF22422">
    <property type="entry name" value="MGH1-like_GH"/>
    <property type="match status" value="1"/>
</dbReference>
<dbReference type="AlphaFoldDB" id="A0A6I3KFV6"/>
<comment type="caution">
    <text evidence="3">The sequence shown here is derived from an EMBL/GenBank/DDBJ whole genome shotgun (WGS) entry which is preliminary data.</text>
</comment>
<feature type="domain" description="Putative glycogen debranching enzyme N-terminal" evidence="1">
    <location>
        <begin position="36"/>
        <end position="229"/>
    </location>
</feature>
<proteinExistence type="predicted"/>
<evidence type="ECO:0000313" key="3">
    <source>
        <dbReference type="EMBL" id="MTD93263.1"/>
    </source>
</evidence>
<evidence type="ECO:0000259" key="2">
    <source>
        <dbReference type="Pfam" id="PF22422"/>
    </source>
</evidence>
<name>A0A6I3KFV6_9HYPH</name>
<dbReference type="InterPro" id="IPR008928">
    <property type="entry name" value="6-hairpin_glycosidase_sf"/>
</dbReference>
<organism evidence="3 4">
    <name type="scientific">Hyphomicrobium album</name>
    <dbReference type="NCBI Taxonomy" id="2665159"/>
    <lineage>
        <taxon>Bacteria</taxon>
        <taxon>Pseudomonadati</taxon>
        <taxon>Pseudomonadota</taxon>
        <taxon>Alphaproteobacteria</taxon>
        <taxon>Hyphomicrobiales</taxon>
        <taxon>Hyphomicrobiaceae</taxon>
        <taxon>Hyphomicrobium</taxon>
    </lineage>
</organism>